<evidence type="ECO:0000313" key="4">
    <source>
        <dbReference type="EMBL" id="GFG83228.1"/>
    </source>
</evidence>
<comment type="caution">
    <text evidence="4">The sequence shown here is derived from an EMBL/GenBank/DDBJ whole genome shotgun (WGS) entry which is preliminary data.</text>
</comment>
<keyword evidence="5" id="KW-1185">Reference proteome</keyword>
<dbReference type="InterPro" id="IPR024412">
    <property type="entry name" value="Lsr2_dim_dom"/>
</dbReference>
<proteinExistence type="predicted"/>
<dbReference type="InterPro" id="IPR036625">
    <property type="entry name" value="E3-bd_dom_sf"/>
</dbReference>
<feature type="domain" description="Lsr2 DNA-binding" evidence="3">
    <location>
        <begin position="78"/>
        <end position="108"/>
    </location>
</feature>
<reference evidence="4 5" key="1">
    <citation type="journal article" date="2019" name="Emerg. Microbes Infect.">
        <title>Comprehensive subspecies identification of 175 nontuberculous mycobacteria species based on 7547 genomic profiles.</title>
        <authorList>
            <person name="Matsumoto Y."/>
            <person name="Kinjo T."/>
            <person name="Motooka D."/>
            <person name="Nabeya D."/>
            <person name="Jung N."/>
            <person name="Uechi K."/>
            <person name="Horii T."/>
            <person name="Iida T."/>
            <person name="Fujita J."/>
            <person name="Nakamura S."/>
        </authorList>
    </citation>
    <scope>NUCLEOTIDE SEQUENCE [LARGE SCALE GENOMIC DNA]</scope>
    <source>
        <strain evidence="4 5">JCM 18565</strain>
    </source>
</reference>
<evidence type="ECO:0000313" key="5">
    <source>
        <dbReference type="Proteomes" id="UP000465240"/>
    </source>
</evidence>
<evidence type="ECO:0000256" key="1">
    <source>
        <dbReference type="ARBA" id="ARBA00023125"/>
    </source>
</evidence>
<sequence>MPMAKHVSVMLVDDYDGTSEARETVNFAVDGCSYEIDLNVEHATQLRADIGQWASRARRVKGGRGGQGRPRMPTEEGVAIRQWARGHGHAVAARGRIPAKVIKEYNAAVGAGE</sequence>
<evidence type="ECO:0000259" key="3">
    <source>
        <dbReference type="Pfam" id="PF23359"/>
    </source>
</evidence>
<dbReference type="Gene3D" id="4.10.320.10">
    <property type="entry name" value="E3-binding domain"/>
    <property type="match status" value="1"/>
</dbReference>
<organism evidence="4 5">
    <name type="scientific">Mycobacterium paragordonae</name>
    <dbReference type="NCBI Taxonomy" id="1389713"/>
    <lineage>
        <taxon>Bacteria</taxon>
        <taxon>Bacillati</taxon>
        <taxon>Actinomycetota</taxon>
        <taxon>Actinomycetes</taxon>
        <taxon>Mycobacteriales</taxon>
        <taxon>Mycobacteriaceae</taxon>
        <taxon>Mycobacterium</taxon>
    </lineage>
</organism>
<accession>A0ABQ1CFH4</accession>
<protein>
    <submittedName>
        <fullName evidence="4">Nucleoid-associated protein Lsr2</fullName>
    </submittedName>
</protein>
<gene>
    <name evidence="4" type="primary">lsr2_2</name>
    <name evidence="4" type="ORF">MPRG_65040</name>
</gene>
<feature type="domain" description="Lsr2 dimerization" evidence="2">
    <location>
        <begin position="3"/>
        <end position="61"/>
    </location>
</feature>
<dbReference type="EMBL" id="BLKX01000003">
    <property type="protein sequence ID" value="GFG83228.1"/>
    <property type="molecule type" value="Genomic_DNA"/>
</dbReference>
<dbReference type="Pfam" id="PF11774">
    <property type="entry name" value="Lsr2"/>
    <property type="match status" value="1"/>
</dbReference>
<dbReference type="Gene3D" id="3.30.60.230">
    <property type="entry name" value="Lsr2, dimerization domain"/>
    <property type="match status" value="1"/>
</dbReference>
<dbReference type="Pfam" id="PF23359">
    <property type="entry name" value="Lsr2_DNA-bd"/>
    <property type="match status" value="1"/>
</dbReference>
<keyword evidence="1" id="KW-0238">DNA-binding</keyword>
<dbReference type="Proteomes" id="UP000465240">
    <property type="component" value="Unassembled WGS sequence"/>
</dbReference>
<evidence type="ECO:0000259" key="2">
    <source>
        <dbReference type="Pfam" id="PF11774"/>
    </source>
</evidence>
<dbReference type="InterPro" id="IPR042261">
    <property type="entry name" value="Lsr2-like_dimerization"/>
</dbReference>
<dbReference type="InterPro" id="IPR055370">
    <property type="entry name" value="Lsr2_DNA-bd"/>
</dbReference>
<name>A0ABQ1CFH4_9MYCO</name>